<feature type="transmembrane region" description="Helical" evidence="1">
    <location>
        <begin position="164"/>
        <end position="187"/>
    </location>
</feature>
<name>K6WWJ2_9ALTE</name>
<keyword evidence="1" id="KW-0472">Membrane</keyword>
<keyword evidence="1" id="KW-1133">Transmembrane helix</keyword>
<evidence type="ECO:0000313" key="2">
    <source>
        <dbReference type="EMBL" id="GAC12784.1"/>
    </source>
</evidence>
<dbReference type="Proteomes" id="UP000006334">
    <property type="component" value="Unassembled WGS sequence"/>
</dbReference>
<dbReference type="STRING" id="1127673.GLIP_0129"/>
<proteinExistence type="predicted"/>
<evidence type="ECO:0000256" key="1">
    <source>
        <dbReference type="SAM" id="Phobius"/>
    </source>
</evidence>
<protein>
    <recommendedName>
        <fullName evidence="4">DUF4129 domain-containing protein</fullName>
    </recommendedName>
</protein>
<keyword evidence="1" id="KW-0812">Transmembrane</keyword>
<feature type="transmembrane region" description="Helical" evidence="1">
    <location>
        <begin position="208"/>
        <end position="229"/>
    </location>
</feature>
<accession>K6WWJ2</accession>
<dbReference type="eggNOG" id="ENOG502Z8D2">
    <property type="taxonomic scope" value="Bacteria"/>
</dbReference>
<evidence type="ECO:0008006" key="4">
    <source>
        <dbReference type="Google" id="ProtNLM"/>
    </source>
</evidence>
<dbReference type="EMBL" id="BAEN01000004">
    <property type="protein sequence ID" value="GAC12784.1"/>
    <property type="molecule type" value="Genomic_DNA"/>
</dbReference>
<evidence type="ECO:0000313" key="3">
    <source>
        <dbReference type="Proteomes" id="UP000006334"/>
    </source>
</evidence>
<keyword evidence="3" id="KW-1185">Reference proteome</keyword>
<organism evidence="2 3">
    <name type="scientific">Aliiglaciecola lipolytica E3</name>
    <dbReference type="NCBI Taxonomy" id="1127673"/>
    <lineage>
        <taxon>Bacteria</taxon>
        <taxon>Pseudomonadati</taxon>
        <taxon>Pseudomonadota</taxon>
        <taxon>Gammaproteobacteria</taxon>
        <taxon>Alteromonadales</taxon>
        <taxon>Alteromonadaceae</taxon>
        <taxon>Aliiglaciecola</taxon>
    </lineage>
</organism>
<feature type="transmembrane region" description="Helical" evidence="1">
    <location>
        <begin position="6"/>
        <end position="30"/>
    </location>
</feature>
<sequence length="483" mass="55110">MGFWLAVTLPIFVIACSIDIVWGVVAFWWLKPLYERGLLHILSRRVFAENVTAKDAIKAWPGLLKKQWFASITWRRISPTRGFDLAIQQLEGLEGAERSKRLSILHRTTDDNTAWWTIVCMVWELIIILGLVALISFVIPSGVEFDYWQAINSDSWGVELTYNLFTFLAYLLVAPFYIAGSFAAYLNRRIMLEGWDIEIGFKRAVSRVSKPLTGAVTSCILIMCCFALVTESWADENLPETPPAQTIETDSAIFVDTDPAGQKNIEFESEAQIKAILDVPPFNGQKTETDYRWVGWGDEEKEKEQSSDSLPDWLSSAIIFVANIAEGLMWLVFGSLLLLLLYLSRDHIKALFNRPASPQDAQELDLTVFSQSYDGDSLPDDVPSELDRLLEAKAYRKLMSLMLITSLLEISKEQALPLTKSMTERECLEVIKKSIEGDRREFMQQLIDTWIHLAWAHTWPQKSTMQMLCEKWKTLFNQTVPVT</sequence>
<reference evidence="2 3" key="1">
    <citation type="journal article" date="2017" name="Antonie Van Leeuwenhoek">
        <title>Rhizobium rhizosphaerae sp. nov., a novel species isolated from rice rhizosphere.</title>
        <authorList>
            <person name="Zhao J.J."/>
            <person name="Zhang J."/>
            <person name="Zhang R.J."/>
            <person name="Zhang C.W."/>
            <person name="Yin H.Q."/>
            <person name="Zhang X.X."/>
        </authorList>
    </citation>
    <scope>NUCLEOTIDE SEQUENCE [LARGE SCALE GENOMIC DNA]</scope>
    <source>
        <strain evidence="2 3">E3</strain>
    </source>
</reference>
<dbReference type="AlphaFoldDB" id="K6WWJ2"/>
<feature type="transmembrane region" description="Helical" evidence="1">
    <location>
        <begin position="317"/>
        <end position="343"/>
    </location>
</feature>
<feature type="transmembrane region" description="Helical" evidence="1">
    <location>
        <begin position="114"/>
        <end position="139"/>
    </location>
</feature>
<gene>
    <name evidence="2" type="ORF">GLIP_0129</name>
</gene>
<comment type="caution">
    <text evidence="2">The sequence shown here is derived from an EMBL/GenBank/DDBJ whole genome shotgun (WGS) entry which is preliminary data.</text>
</comment>